<reference evidence="1 2" key="1">
    <citation type="journal article" date="2019" name="ISME J.">
        <title>Genome analyses of uncultured TG2/ZB3 bacteria in 'Margulisbacteria' specifically attached to ectosymbiotic spirochetes of protists in the termite gut.</title>
        <authorList>
            <person name="Utami Y.D."/>
            <person name="Kuwahara H."/>
            <person name="Igai K."/>
            <person name="Murakami T."/>
            <person name="Sugaya K."/>
            <person name="Morikawa T."/>
            <person name="Nagura Y."/>
            <person name="Yuki M."/>
            <person name="Deevong P."/>
            <person name="Inoue T."/>
            <person name="Kihara K."/>
            <person name="Lo N."/>
            <person name="Yamada A."/>
            <person name="Ohkuma M."/>
            <person name="Hongoh Y."/>
        </authorList>
    </citation>
    <scope>NUCLEOTIDE SEQUENCE [LARGE SCALE GENOMIC DNA]</scope>
    <source>
        <strain evidence="1">NkOx7-01</strain>
    </source>
</reference>
<evidence type="ECO:0000313" key="1">
    <source>
        <dbReference type="EMBL" id="GBR73847.1"/>
    </source>
</evidence>
<name>A0A388TAS2_TERA1</name>
<gene>
    <name evidence="1" type="ORF">NO1_1128</name>
</gene>
<accession>A0A388TAS2</accession>
<dbReference type="AlphaFoldDB" id="A0A388TAS2"/>
<protein>
    <recommendedName>
        <fullName evidence="3">Outer membrane protein</fullName>
    </recommendedName>
</protein>
<proteinExistence type="predicted"/>
<comment type="caution">
    <text evidence="1">The sequence shown here is derived from an EMBL/GenBank/DDBJ whole genome shotgun (WGS) entry which is preliminary data.</text>
</comment>
<sequence length="342" mass="37659">MCTAVALRAEEKETYTADALLIGADAIGRGGSYIAGAGNSPLFQNFARQSALQFSFTAFKLLSELNYLSASYAQNGFGLGFLTMQDSAGYNRDENNNLTGGQINYSDSTIYAAYGFALDKLNLGLRLKYTTKSLGETANASGFALDLAALYSLNAYWSLGALLNNVPNTSSLRWSDGRTEIFAASGILGVKYSVFGEQNNLNLYTDLNFEKSVIFPSGGVEWRPAEMLALRGGLAQVYTWQDDRETIQLKPSAGLGLNLFGLFFDYAYSPDTELADSVTHFFTLSYIFGDLAANNDLAPEPEKRTDDAHRRQRIYKDIYNLSPEDQLDIEDLGYLNILPRDE</sequence>
<evidence type="ECO:0008006" key="3">
    <source>
        <dbReference type="Google" id="ProtNLM"/>
    </source>
</evidence>
<organism evidence="1 2">
    <name type="scientific">Termititenax aidoneus</name>
    <dbReference type="NCBI Taxonomy" id="2218524"/>
    <lineage>
        <taxon>Bacteria</taxon>
        <taxon>Bacillati</taxon>
        <taxon>Candidatus Margulisiibacteriota</taxon>
        <taxon>Candidatus Termititenacia</taxon>
        <taxon>Candidatus Termititenacales</taxon>
        <taxon>Candidatus Termititenacaceae</taxon>
        <taxon>Candidatus Termititenax</taxon>
    </lineage>
</organism>
<keyword evidence="2" id="KW-1185">Reference proteome</keyword>
<dbReference type="Proteomes" id="UP000269352">
    <property type="component" value="Unassembled WGS sequence"/>
</dbReference>
<evidence type="ECO:0000313" key="2">
    <source>
        <dbReference type="Proteomes" id="UP000269352"/>
    </source>
</evidence>
<dbReference type="EMBL" id="BGZN01000021">
    <property type="protein sequence ID" value="GBR73847.1"/>
    <property type="molecule type" value="Genomic_DNA"/>
</dbReference>